<dbReference type="SUPFAM" id="SSF51445">
    <property type="entry name" value="(Trans)glycosidases"/>
    <property type="match status" value="1"/>
</dbReference>
<evidence type="ECO:0000256" key="8">
    <source>
        <dbReference type="SAM" id="MobiDB-lite"/>
    </source>
</evidence>
<evidence type="ECO:0000313" key="10">
    <source>
        <dbReference type="EMBL" id="KAF6746765.1"/>
    </source>
</evidence>
<evidence type="ECO:0000256" key="9">
    <source>
        <dbReference type="SAM" id="Phobius"/>
    </source>
</evidence>
<dbReference type="GO" id="GO:0009986">
    <property type="term" value="C:cell surface"/>
    <property type="evidence" value="ECO:0007669"/>
    <property type="project" value="TreeGrafter"/>
</dbReference>
<dbReference type="GO" id="GO:0005576">
    <property type="term" value="C:extracellular region"/>
    <property type="evidence" value="ECO:0007669"/>
    <property type="project" value="TreeGrafter"/>
</dbReference>
<dbReference type="PANTHER" id="PTHR31297:SF34">
    <property type="entry name" value="GLUCAN 1,3-BETA-GLUCOSIDASE 2"/>
    <property type="match status" value="1"/>
</dbReference>
<dbReference type="Gene3D" id="3.20.20.80">
    <property type="entry name" value="Glycosidases"/>
    <property type="match status" value="1"/>
</dbReference>
<keyword evidence="11" id="KW-1185">Reference proteome</keyword>
<keyword evidence="3" id="KW-0325">Glycoprotein</keyword>
<comment type="similarity">
    <text evidence="1">Belongs to the glycosyl hydrolase 5 (cellulase A) family.</text>
</comment>
<feature type="compositionally biased region" description="Low complexity" evidence="8">
    <location>
        <begin position="122"/>
        <end position="151"/>
    </location>
</feature>
<comment type="catalytic activity">
    <reaction evidence="6">
        <text>Successive hydrolysis of beta-D-glucose units from the non-reducing ends of (1-&gt;3)-beta-D-glucans, releasing alpha-glucose.</text>
        <dbReference type="EC" id="3.2.1.58"/>
    </reaction>
</comment>
<evidence type="ECO:0000256" key="2">
    <source>
        <dbReference type="ARBA" id="ARBA00022801"/>
    </source>
</evidence>
<protein>
    <recommendedName>
        <fullName evidence="7">glucan 1,3-beta-glucosidase</fullName>
        <ecNumber evidence="7">3.2.1.58</ecNumber>
    </recommendedName>
</protein>
<keyword evidence="9" id="KW-1133">Transmembrane helix</keyword>
<feature type="region of interest" description="Disordered" evidence="8">
    <location>
        <begin position="1"/>
        <end position="73"/>
    </location>
</feature>
<feature type="region of interest" description="Disordered" evidence="8">
    <location>
        <begin position="119"/>
        <end position="161"/>
    </location>
</feature>
<gene>
    <name evidence="10" type="ORF">DFP72DRAFT_922197</name>
</gene>
<name>A0A8H6LXT7_9AGAR</name>
<evidence type="ECO:0000256" key="4">
    <source>
        <dbReference type="ARBA" id="ARBA00023295"/>
    </source>
</evidence>
<dbReference type="InterPro" id="IPR017853">
    <property type="entry name" value="GH"/>
</dbReference>
<dbReference type="GO" id="GO:0071555">
    <property type="term" value="P:cell wall organization"/>
    <property type="evidence" value="ECO:0007669"/>
    <property type="project" value="UniProtKB-KW"/>
</dbReference>
<keyword evidence="9" id="KW-0472">Membrane</keyword>
<feature type="compositionally biased region" description="Polar residues" evidence="8">
    <location>
        <begin position="52"/>
        <end position="68"/>
    </location>
</feature>
<evidence type="ECO:0000256" key="5">
    <source>
        <dbReference type="ARBA" id="ARBA00023316"/>
    </source>
</evidence>
<dbReference type="EMBL" id="JACGCI010000089">
    <property type="protein sequence ID" value="KAF6746765.1"/>
    <property type="molecule type" value="Genomic_DNA"/>
</dbReference>
<dbReference type="Proteomes" id="UP000521943">
    <property type="component" value="Unassembled WGS sequence"/>
</dbReference>
<dbReference type="GO" id="GO:0004338">
    <property type="term" value="F:glucan exo-1,3-beta-glucosidase activity"/>
    <property type="evidence" value="ECO:0007669"/>
    <property type="project" value="UniProtKB-EC"/>
</dbReference>
<feature type="transmembrane region" description="Helical" evidence="9">
    <location>
        <begin position="89"/>
        <end position="110"/>
    </location>
</feature>
<sequence length="713" mass="75150">MDRPLSTADSLAAATHTPLPAADGTSLKEPQPHFLDSRTPSSVGQGGASALGDSTTAFGKGELTNSDGAGSAIEEPVANPAKKRRTLTFALIALLALAVVVLAVILPVYFKVIKKKDGNTESASSSSSNGGSDGSAAPTPTSTAAPTRATTGGDGSTITAEDGTTFTYANSFGGIWVADPDDPYNDGARPNSWTPALNETFDYGKNRMYGVNLGGLFVLEPFISPALFQKYPGTVDEWSLSVAMAADTASGGLNQLEEHYKTFITEKDIAEIAGAGLNYVRLPVPYWAIEVWPGEPFLEKVSWKYIVRLLQWCRKYGIRVNLDLHSVPGSANGYNHGGKANQHNFLNGVMGYANAQRGLNYIRVITEFISQPEWKNVVPMFSILNEPIVTTIGRDTLRSFYLESHKVMRDITGFGEGKGPYMVIHDSFQGLDSLAGFTDGADRIGGDVHPYFAFSGAGDSPTIDSGTGAGAGNGWPLRACNRFASMMNDSRKALGVSVAGEFSNAFNDCGLYLRGVNGQTDYAGDCGPWNDYASWSEGIKAGIQVFAGAQMDNLGDWFFWTWKIGESSRGTVEAPLWSYQLGLQGGWMPTDPRTVVGTCASVGGASGTWDGTFAPEMTGGAGAGLSNEAAQYPWPPTNIAGAGVAAAALPSYTATGPIVSLPAPTFTDSKGNSISRGSGWFDAEDTALAPAPVASCTYPDAWDAENAAVPAQC</sequence>
<dbReference type="InterPro" id="IPR050386">
    <property type="entry name" value="Glycosyl_hydrolase_5"/>
</dbReference>
<keyword evidence="2 10" id="KW-0378">Hydrolase</keyword>
<evidence type="ECO:0000256" key="1">
    <source>
        <dbReference type="ARBA" id="ARBA00005641"/>
    </source>
</evidence>
<dbReference type="EC" id="3.2.1.58" evidence="7"/>
<dbReference type="AlphaFoldDB" id="A0A8H6LXT7"/>
<reference evidence="10 11" key="1">
    <citation type="submission" date="2020-07" db="EMBL/GenBank/DDBJ databases">
        <title>Comparative genomics of pyrophilous fungi reveals a link between fire events and developmental genes.</title>
        <authorList>
            <consortium name="DOE Joint Genome Institute"/>
            <person name="Steindorff A.S."/>
            <person name="Carver A."/>
            <person name="Calhoun S."/>
            <person name="Stillman K."/>
            <person name="Liu H."/>
            <person name="Lipzen A."/>
            <person name="Pangilinan J."/>
            <person name="Labutti K."/>
            <person name="Bruns T.D."/>
            <person name="Grigoriev I.V."/>
        </authorList>
    </citation>
    <scope>NUCLEOTIDE SEQUENCE [LARGE SCALE GENOMIC DNA]</scope>
    <source>
        <strain evidence="10 11">CBS 144469</strain>
    </source>
</reference>
<dbReference type="GO" id="GO:0009251">
    <property type="term" value="P:glucan catabolic process"/>
    <property type="evidence" value="ECO:0007669"/>
    <property type="project" value="TreeGrafter"/>
</dbReference>
<keyword evidence="5" id="KW-0961">Cell wall biogenesis/degradation</keyword>
<evidence type="ECO:0000313" key="11">
    <source>
        <dbReference type="Proteomes" id="UP000521943"/>
    </source>
</evidence>
<evidence type="ECO:0000256" key="7">
    <source>
        <dbReference type="ARBA" id="ARBA00038929"/>
    </source>
</evidence>
<proteinExistence type="inferred from homology"/>
<dbReference type="OrthoDB" id="62120at2759"/>
<keyword evidence="9" id="KW-0812">Transmembrane</keyword>
<comment type="caution">
    <text evidence="10">The sequence shown here is derived from an EMBL/GenBank/DDBJ whole genome shotgun (WGS) entry which is preliminary data.</text>
</comment>
<evidence type="ECO:0000256" key="6">
    <source>
        <dbReference type="ARBA" id="ARBA00036824"/>
    </source>
</evidence>
<keyword evidence="4" id="KW-0326">Glycosidase</keyword>
<dbReference type="PANTHER" id="PTHR31297">
    <property type="entry name" value="GLUCAN ENDO-1,6-BETA-GLUCOSIDASE B"/>
    <property type="match status" value="1"/>
</dbReference>
<feature type="compositionally biased region" description="Low complexity" evidence="8">
    <location>
        <begin position="11"/>
        <end position="22"/>
    </location>
</feature>
<organism evidence="10 11">
    <name type="scientific">Ephemerocybe angulata</name>
    <dbReference type="NCBI Taxonomy" id="980116"/>
    <lineage>
        <taxon>Eukaryota</taxon>
        <taxon>Fungi</taxon>
        <taxon>Dikarya</taxon>
        <taxon>Basidiomycota</taxon>
        <taxon>Agaricomycotina</taxon>
        <taxon>Agaricomycetes</taxon>
        <taxon>Agaricomycetidae</taxon>
        <taxon>Agaricales</taxon>
        <taxon>Agaricineae</taxon>
        <taxon>Psathyrellaceae</taxon>
        <taxon>Ephemerocybe</taxon>
    </lineage>
</organism>
<evidence type="ECO:0000256" key="3">
    <source>
        <dbReference type="ARBA" id="ARBA00023180"/>
    </source>
</evidence>
<accession>A0A8H6LXT7</accession>